<dbReference type="Proteomes" id="UP000299102">
    <property type="component" value="Unassembled WGS sequence"/>
</dbReference>
<feature type="domain" description="UBE2O-like SH3-C" evidence="2">
    <location>
        <begin position="73"/>
        <end position="130"/>
    </location>
</feature>
<evidence type="ECO:0000313" key="3">
    <source>
        <dbReference type="EMBL" id="GBO99342.1"/>
    </source>
</evidence>
<evidence type="ECO:0000313" key="4">
    <source>
        <dbReference type="Proteomes" id="UP000299102"/>
    </source>
</evidence>
<comment type="caution">
    <text evidence="3">The sequence shown here is derived from an EMBL/GenBank/DDBJ whole genome shotgun (WGS) entry which is preliminary data.</text>
</comment>
<reference evidence="3 4" key="1">
    <citation type="journal article" date="2019" name="Commun. Biol.">
        <title>The bagworm genome reveals a unique fibroin gene that provides high tensile strength.</title>
        <authorList>
            <person name="Kono N."/>
            <person name="Nakamura H."/>
            <person name="Ohtoshi R."/>
            <person name="Tomita M."/>
            <person name="Numata K."/>
            <person name="Arakawa K."/>
        </authorList>
    </citation>
    <scope>NUCLEOTIDE SEQUENCE [LARGE SCALE GENOMIC DNA]</scope>
</reference>
<keyword evidence="4" id="KW-1185">Reference proteome</keyword>
<sequence length="240" mass="26549">MKADVKILGTKYVIKNVNAERLRIISNWQRDSAVCLDSWVGSIKDVEEKAVLRPTYRGETECSVYDLKDQPDFQYRPGTMVIRVANFVGEDAKSTAGQVIDNYIDGRVKVWWVDGHISLCWPQDLFEVGQLDQGNLSHASEDSWETESETSEVGCSGGGSSLKLSLAESDISTNIEKARVALARLQEIFNINPNLQNPETENESAAADSESNLEKLAENGNLLNSASSLSTHIEITPQQK</sequence>
<protein>
    <recommendedName>
        <fullName evidence="2">UBE2O-like SH3-C domain-containing protein</fullName>
    </recommendedName>
</protein>
<accession>A0A4C1SAZ3</accession>
<name>A0A4C1SAZ3_EUMVA</name>
<dbReference type="InterPro" id="IPR057734">
    <property type="entry name" value="UBE2O-like_SH3-C"/>
</dbReference>
<organism evidence="3 4">
    <name type="scientific">Eumeta variegata</name>
    <name type="common">Bagworm moth</name>
    <name type="synonym">Eumeta japonica</name>
    <dbReference type="NCBI Taxonomy" id="151549"/>
    <lineage>
        <taxon>Eukaryota</taxon>
        <taxon>Metazoa</taxon>
        <taxon>Ecdysozoa</taxon>
        <taxon>Arthropoda</taxon>
        <taxon>Hexapoda</taxon>
        <taxon>Insecta</taxon>
        <taxon>Pterygota</taxon>
        <taxon>Neoptera</taxon>
        <taxon>Endopterygota</taxon>
        <taxon>Lepidoptera</taxon>
        <taxon>Glossata</taxon>
        <taxon>Ditrysia</taxon>
        <taxon>Tineoidea</taxon>
        <taxon>Psychidae</taxon>
        <taxon>Oiketicinae</taxon>
        <taxon>Eumeta</taxon>
    </lineage>
</organism>
<gene>
    <name evidence="3" type="ORF">EVAR_67086_1</name>
</gene>
<dbReference type="STRING" id="151549.A0A4C1SAZ3"/>
<feature type="region of interest" description="Disordered" evidence="1">
    <location>
        <begin position="137"/>
        <end position="158"/>
    </location>
</feature>
<evidence type="ECO:0000259" key="2">
    <source>
        <dbReference type="Pfam" id="PF23044"/>
    </source>
</evidence>
<dbReference type="Pfam" id="PF23044">
    <property type="entry name" value="SH3-C_UBE2O"/>
    <property type="match status" value="1"/>
</dbReference>
<proteinExistence type="predicted"/>
<evidence type="ECO:0000256" key="1">
    <source>
        <dbReference type="SAM" id="MobiDB-lite"/>
    </source>
</evidence>
<dbReference type="OrthoDB" id="47801at2759"/>
<dbReference type="AlphaFoldDB" id="A0A4C1SAZ3"/>
<dbReference type="EMBL" id="BGZK01003263">
    <property type="protein sequence ID" value="GBO99342.1"/>
    <property type="molecule type" value="Genomic_DNA"/>
</dbReference>